<keyword evidence="2" id="KW-1185">Reference proteome</keyword>
<dbReference type="Proteomes" id="UP000237347">
    <property type="component" value="Unassembled WGS sequence"/>
</dbReference>
<comment type="caution">
    <text evidence="1">The sequence shown here is derived from an EMBL/GenBank/DDBJ whole genome shotgun (WGS) entry which is preliminary data.</text>
</comment>
<evidence type="ECO:0000313" key="2">
    <source>
        <dbReference type="Proteomes" id="UP000237347"/>
    </source>
</evidence>
<dbReference type="GO" id="GO:0000162">
    <property type="term" value="P:L-tryptophan biosynthetic process"/>
    <property type="evidence" value="ECO:0007669"/>
    <property type="project" value="TreeGrafter"/>
</dbReference>
<reference evidence="1 2" key="1">
    <citation type="journal article" date="2018" name="Sci. Data">
        <title>The draft genome sequence of cork oak.</title>
        <authorList>
            <person name="Ramos A.M."/>
            <person name="Usie A."/>
            <person name="Barbosa P."/>
            <person name="Barros P.M."/>
            <person name="Capote T."/>
            <person name="Chaves I."/>
            <person name="Simoes F."/>
            <person name="Abreu I."/>
            <person name="Carrasquinho I."/>
            <person name="Faro C."/>
            <person name="Guimaraes J.B."/>
            <person name="Mendonca D."/>
            <person name="Nobrega F."/>
            <person name="Rodrigues L."/>
            <person name="Saibo N.J.M."/>
            <person name="Varela M.C."/>
            <person name="Egas C."/>
            <person name="Matos J."/>
            <person name="Miguel C.M."/>
            <person name="Oliveira M.M."/>
            <person name="Ricardo C.P."/>
            <person name="Goncalves S."/>
        </authorList>
    </citation>
    <scope>NUCLEOTIDE SEQUENCE [LARGE SCALE GENOMIC DNA]</scope>
    <source>
        <strain evidence="2">cv. HL8</strain>
    </source>
</reference>
<dbReference type="AlphaFoldDB" id="A0AAW0K6R8"/>
<feature type="non-terminal residue" evidence="1">
    <location>
        <position position="1"/>
    </location>
</feature>
<proteinExistence type="predicted"/>
<dbReference type="PANTHER" id="PTHR11236:SF9">
    <property type="entry name" value="ANTHRANILATE SYNTHASE COMPONENT 1"/>
    <property type="match status" value="1"/>
</dbReference>
<accession>A0AAW0K6R8</accession>
<organism evidence="1 2">
    <name type="scientific">Quercus suber</name>
    <name type="common">Cork oak</name>
    <dbReference type="NCBI Taxonomy" id="58331"/>
    <lineage>
        <taxon>Eukaryota</taxon>
        <taxon>Viridiplantae</taxon>
        <taxon>Streptophyta</taxon>
        <taxon>Embryophyta</taxon>
        <taxon>Tracheophyta</taxon>
        <taxon>Spermatophyta</taxon>
        <taxon>Magnoliopsida</taxon>
        <taxon>eudicotyledons</taxon>
        <taxon>Gunneridae</taxon>
        <taxon>Pentapetalae</taxon>
        <taxon>rosids</taxon>
        <taxon>fabids</taxon>
        <taxon>Fagales</taxon>
        <taxon>Fagaceae</taxon>
        <taxon>Quercus</taxon>
    </lineage>
</organism>
<name>A0AAW0K6R8_QUESU</name>
<dbReference type="InterPro" id="IPR019999">
    <property type="entry name" value="Anth_synth_I-like"/>
</dbReference>
<dbReference type="EMBL" id="PKMF04000385">
    <property type="protein sequence ID" value="KAK7834627.1"/>
    <property type="molecule type" value="Genomic_DNA"/>
</dbReference>
<protein>
    <submittedName>
        <fullName evidence="1">Anthranilate synthase alpha subunit 1</fullName>
    </submittedName>
</protein>
<evidence type="ECO:0000313" key="1">
    <source>
        <dbReference type="EMBL" id="KAK7834627.1"/>
    </source>
</evidence>
<dbReference type="PANTHER" id="PTHR11236">
    <property type="entry name" value="AMINOBENZOATE/ANTHRANILATE SYNTHASE"/>
    <property type="match status" value="1"/>
</dbReference>
<gene>
    <name evidence="1" type="primary">ASA1_1</name>
    <name evidence="1" type="ORF">CFP56_024634</name>
</gene>
<sequence>NKIFKVDDHIGVAIAGLTVDGHVLSSTCDLRPLITPSLTSLLSSLAHSSFSLSIRLRYSVVGAQPTMEIVAKENKVTIMDHEEGSLTKELVEDPMVITRRISKGWKPQLIDELPGTFCGKKTLLLTCTCFLIKSY</sequence>